<proteinExistence type="predicted"/>
<gene>
    <name evidence="2" type="ORF">APZ42_003669</name>
</gene>
<reference evidence="2 3" key="1">
    <citation type="submission" date="2016-03" db="EMBL/GenBank/DDBJ databases">
        <title>EvidentialGene: Evidence-directed Construction of Genes on Genomes.</title>
        <authorList>
            <person name="Gilbert D.G."/>
            <person name="Choi J.-H."/>
            <person name="Mockaitis K."/>
            <person name="Colbourne J."/>
            <person name="Pfrender M."/>
        </authorList>
    </citation>
    <scope>NUCLEOTIDE SEQUENCE [LARGE SCALE GENOMIC DNA]</scope>
    <source>
        <strain evidence="2 3">Xinb3</strain>
        <tissue evidence="2">Complete organism</tissue>
    </source>
</reference>
<accession>A0A168EL12</accession>
<keyword evidence="3" id="KW-1185">Reference proteome</keyword>
<evidence type="ECO:0000313" key="2">
    <source>
        <dbReference type="EMBL" id="KZS00157.1"/>
    </source>
</evidence>
<evidence type="ECO:0000313" key="3">
    <source>
        <dbReference type="Proteomes" id="UP000076858"/>
    </source>
</evidence>
<comment type="caution">
    <text evidence="2">The sequence shown here is derived from an EMBL/GenBank/DDBJ whole genome shotgun (WGS) entry which is preliminary data.</text>
</comment>
<dbReference type="OrthoDB" id="10067100at2759"/>
<dbReference type="Proteomes" id="UP000076858">
    <property type="component" value="Unassembled WGS sequence"/>
</dbReference>
<sequence length="80" mass="8831">VLPLVVGSLGSWLPSNDAISLALSIPGRRWNNLKRKMKLLAIQGTTRIIAKHLAYQTEGSDPPPEEDEETEDNSLLQHSL</sequence>
<feature type="non-terminal residue" evidence="2">
    <location>
        <position position="1"/>
    </location>
</feature>
<dbReference type="AlphaFoldDB" id="A0A168EL12"/>
<organism evidence="2 3">
    <name type="scientific">Daphnia magna</name>
    <dbReference type="NCBI Taxonomy" id="35525"/>
    <lineage>
        <taxon>Eukaryota</taxon>
        <taxon>Metazoa</taxon>
        <taxon>Ecdysozoa</taxon>
        <taxon>Arthropoda</taxon>
        <taxon>Crustacea</taxon>
        <taxon>Branchiopoda</taxon>
        <taxon>Diplostraca</taxon>
        <taxon>Cladocera</taxon>
        <taxon>Anomopoda</taxon>
        <taxon>Daphniidae</taxon>
        <taxon>Daphnia</taxon>
    </lineage>
</organism>
<evidence type="ECO:0000256" key="1">
    <source>
        <dbReference type="SAM" id="MobiDB-lite"/>
    </source>
</evidence>
<feature type="compositionally biased region" description="Acidic residues" evidence="1">
    <location>
        <begin position="63"/>
        <end position="72"/>
    </location>
</feature>
<protein>
    <submittedName>
        <fullName evidence="2">Uncharacterized protein</fullName>
    </submittedName>
</protein>
<dbReference type="EMBL" id="LRGB01011472">
    <property type="protein sequence ID" value="KZS00157.1"/>
    <property type="molecule type" value="Genomic_DNA"/>
</dbReference>
<name>A0A168EL12_9CRUS</name>
<feature type="region of interest" description="Disordered" evidence="1">
    <location>
        <begin position="57"/>
        <end position="80"/>
    </location>
</feature>